<keyword evidence="4" id="KW-0732">Signal</keyword>
<keyword evidence="3 4" id="KW-0326">Glycosidase</keyword>
<sequence>MSRAIAVATAAAMLVMAGASPALAQDDPVEAGIFVEKVDGLSDDFKMGVDISSYLSLIESGVVFRDDEGQPANLFEVLADHGVTDVRLRVWNDPFNSTTGQGYGGGNVDAERAAEIGALATAAGLSVFVDFHYSDFWADPGKQKAPKAWSSFTIDQKVAAAKEYTISALELMAEAGVDVTMVQVGNETTNGVAGETNWTNISKIFQAGSEGIRQVFPDALVAVHFTNPNRANYTTFAGYLKTNNVDYDVFASSYYAFWHGTLANLKSELNKIVNQYGKKVLVAETSWAYTLDDFDGHDNVIRTAAAATQYPVSVQGQARALRDVIATVSSVDQNAGIGVFYWEPAWLPVGTADTLEANKVLWERDGSGWASSAAAEYDPADAGVYYGGSAWENQALFAANGTPLESLSTFDYVYTGTTTDREVVSYQSVSLTFAAASAVALPATVTVEYNDGSTGTAEVTWSDAASWITSPGSYTVSGVTAEGLAVSASITVTASTTNYVVNPGFENSAATPWAVSGSGGSITTTTDASSGTKAFKFYSANTMTTAVTQTITGLDEGTYLLSAVAHGGAFTSGSATLRAVTSVGTYETPLKITAWGEHNASSVVVEVGSNGQAVVSGALASASAGTWGTFDDFALMKYSASDIDTTELAALVAQADEVSRSLYTDASLAELDRALEKARIVLAASAPTEDQATTAVALLTAALDGLELVTPPAITAVSAPTLTGTARAGETLTATAGEFEPGTAAVELQWLRDGEAIAGENGEAYTVTAADRGAQIAVRATATLDGYTSASADSEPVTIDRVFSTIGTPAITGTAQAGKTLTAQPGTWTPAAEELAYQWSVGGTPVEDATSATYLVATADRGKSITVAVTASRAGYEPATATSASVTVAKVFTSVSTPKITGSAKVGNKLNASITVSPTASTKTYQWYADGKAISGAKSSTYTVKKADAGKKLTVKITVARTGYESVTKTSASTTVAKVFTSVSTPKITGTAKVGKKLTASITVSPKASTKTYQWYVNGKAISGAKKSTYTVKKADAGKKLTVKITVARSGYQSVSKVSAATKIAK</sequence>
<feature type="signal peptide" evidence="4">
    <location>
        <begin position="1"/>
        <end position="24"/>
    </location>
</feature>
<evidence type="ECO:0000259" key="5">
    <source>
        <dbReference type="Pfam" id="PF07532"/>
    </source>
</evidence>
<dbReference type="InterPro" id="IPR017853">
    <property type="entry name" value="GH"/>
</dbReference>
<dbReference type="Gene3D" id="3.20.20.80">
    <property type="entry name" value="Glycosidases"/>
    <property type="match status" value="1"/>
</dbReference>
<dbReference type="SUPFAM" id="SSF51445">
    <property type="entry name" value="(Trans)glycosidases"/>
    <property type="match status" value="1"/>
</dbReference>
<dbReference type="Proteomes" id="UP001596507">
    <property type="component" value="Unassembled WGS sequence"/>
</dbReference>
<dbReference type="InterPro" id="IPR011081">
    <property type="entry name" value="Big_4"/>
</dbReference>
<dbReference type="Gene3D" id="2.60.40.2700">
    <property type="match status" value="4"/>
</dbReference>
<keyword evidence="7" id="KW-1185">Reference proteome</keyword>
<dbReference type="Pfam" id="PF07745">
    <property type="entry name" value="Glyco_hydro_53"/>
    <property type="match status" value="1"/>
</dbReference>
<dbReference type="Pfam" id="PF07532">
    <property type="entry name" value="Big_4"/>
    <property type="match status" value="1"/>
</dbReference>
<dbReference type="Gene3D" id="2.60.120.260">
    <property type="entry name" value="Galactose-binding domain-like"/>
    <property type="match status" value="1"/>
</dbReference>
<accession>A0ABW2HDF1</accession>
<dbReference type="Gene3D" id="1.20.1270.90">
    <property type="entry name" value="AF1782-like"/>
    <property type="match status" value="1"/>
</dbReference>
<reference evidence="7" key="1">
    <citation type="journal article" date="2019" name="Int. J. Syst. Evol. Microbiol.">
        <title>The Global Catalogue of Microorganisms (GCM) 10K type strain sequencing project: providing services to taxonomists for standard genome sequencing and annotation.</title>
        <authorList>
            <consortium name="The Broad Institute Genomics Platform"/>
            <consortium name="The Broad Institute Genome Sequencing Center for Infectious Disease"/>
            <person name="Wu L."/>
            <person name="Ma J."/>
        </authorList>
    </citation>
    <scope>NUCLEOTIDE SEQUENCE [LARGE SCALE GENOMIC DNA]</scope>
    <source>
        <strain evidence="7">CGMCC 1.15772</strain>
    </source>
</reference>
<dbReference type="EMBL" id="JBHTBE010000002">
    <property type="protein sequence ID" value="MFC7269294.1"/>
    <property type="molecule type" value="Genomic_DNA"/>
</dbReference>
<name>A0ABW2HDF1_9MICO</name>
<organism evidence="6 7">
    <name type="scientific">Microbacterium fluvii</name>
    <dbReference type="NCBI Taxonomy" id="415215"/>
    <lineage>
        <taxon>Bacteria</taxon>
        <taxon>Bacillati</taxon>
        <taxon>Actinomycetota</taxon>
        <taxon>Actinomycetes</taxon>
        <taxon>Micrococcales</taxon>
        <taxon>Microbacteriaceae</taxon>
        <taxon>Microbacterium</taxon>
    </lineage>
</organism>
<comment type="catalytic activity">
    <reaction evidence="4">
        <text>The enzyme specifically hydrolyzes (1-&gt;4)-beta-D-galactosidic linkages in type I arabinogalactans.</text>
        <dbReference type="EC" id="3.2.1.89"/>
    </reaction>
</comment>
<dbReference type="InterPro" id="IPR011683">
    <property type="entry name" value="Glyco_hydro_53"/>
</dbReference>
<evidence type="ECO:0000256" key="2">
    <source>
        <dbReference type="ARBA" id="ARBA00022801"/>
    </source>
</evidence>
<comment type="caution">
    <text evidence="6">The sequence shown here is derived from an EMBL/GenBank/DDBJ whole genome shotgun (WGS) entry which is preliminary data.</text>
</comment>
<evidence type="ECO:0000313" key="7">
    <source>
        <dbReference type="Proteomes" id="UP001596507"/>
    </source>
</evidence>
<evidence type="ECO:0000256" key="4">
    <source>
        <dbReference type="RuleBase" id="RU361192"/>
    </source>
</evidence>
<dbReference type="GO" id="GO:0016787">
    <property type="term" value="F:hydrolase activity"/>
    <property type="evidence" value="ECO:0007669"/>
    <property type="project" value="UniProtKB-KW"/>
</dbReference>
<gene>
    <name evidence="6" type="ORF">ACFQRL_10010</name>
</gene>
<evidence type="ECO:0000256" key="1">
    <source>
        <dbReference type="ARBA" id="ARBA00010687"/>
    </source>
</evidence>
<proteinExistence type="inferred from homology"/>
<keyword evidence="2 4" id="KW-0378">Hydrolase</keyword>
<protein>
    <recommendedName>
        <fullName evidence="4">Arabinogalactan endo-beta-1,4-galactanase</fullName>
        <ecNumber evidence="4">3.2.1.89</ecNumber>
    </recommendedName>
</protein>
<dbReference type="EC" id="3.2.1.89" evidence="4"/>
<dbReference type="PANTHER" id="PTHR34983:SF2">
    <property type="entry name" value="ENDO-BETA-1,4-GALACTANASE"/>
    <property type="match status" value="1"/>
</dbReference>
<dbReference type="RefSeq" id="WP_262874216.1">
    <property type="nucleotide sequence ID" value="NZ_BAABKW010000004.1"/>
</dbReference>
<feature type="domain" description="Bacterial Ig-like" evidence="5">
    <location>
        <begin position="429"/>
        <end position="481"/>
    </location>
</feature>
<feature type="chain" id="PRO_5045010215" description="Arabinogalactan endo-beta-1,4-galactanase" evidence="4">
    <location>
        <begin position="25"/>
        <end position="1066"/>
    </location>
</feature>
<evidence type="ECO:0000313" key="6">
    <source>
        <dbReference type="EMBL" id="MFC7269294.1"/>
    </source>
</evidence>
<dbReference type="PANTHER" id="PTHR34983">
    <property type="entry name" value="ARABINOGALACTAN ENDO-BETA-1,4-GALACTANASE A"/>
    <property type="match status" value="1"/>
</dbReference>
<evidence type="ECO:0000256" key="3">
    <source>
        <dbReference type="ARBA" id="ARBA00023295"/>
    </source>
</evidence>
<comment type="similarity">
    <text evidence="1 4">Belongs to the glycosyl hydrolase 53 family.</text>
</comment>